<evidence type="ECO:0000256" key="4">
    <source>
        <dbReference type="ARBA" id="ARBA00022692"/>
    </source>
</evidence>
<gene>
    <name evidence="9" type="ORF">HXA33_17105</name>
</gene>
<dbReference type="GO" id="GO:0005886">
    <property type="term" value="C:plasma membrane"/>
    <property type="evidence" value="ECO:0007669"/>
    <property type="project" value="UniProtKB-SubCell"/>
</dbReference>
<evidence type="ECO:0000256" key="2">
    <source>
        <dbReference type="ARBA" id="ARBA00022448"/>
    </source>
</evidence>
<feature type="transmembrane region" description="Helical" evidence="7">
    <location>
        <begin position="43"/>
        <end position="63"/>
    </location>
</feature>
<evidence type="ECO:0000256" key="6">
    <source>
        <dbReference type="ARBA" id="ARBA00023136"/>
    </source>
</evidence>
<proteinExistence type="predicted"/>
<feature type="transmembrane region" description="Helical" evidence="7">
    <location>
        <begin position="157"/>
        <end position="179"/>
    </location>
</feature>
<dbReference type="InterPro" id="IPR036259">
    <property type="entry name" value="MFS_trans_sf"/>
</dbReference>
<feature type="domain" description="Major facilitator superfamily (MFS) profile" evidence="8">
    <location>
        <begin position="1"/>
        <end position="371"/>
    </location>
</feature>
<evidence type="ECO:0000256" key="5">
    <source>
        <dbReference type="ARBA" id="ARBA00022989"/>
    </source>
</evidence>
<evidence type="ECO:0000313" key="10">
    <source>
        <dbReference type="Proteomes" id="UP001057753"/>
    </source>
</evidence>
<evidence type="ECO:0000259" key="8">
    <source>
        <dbReference type="PROSITE" id="PS50850"/>
    </source>
</evidence>
<keyword evidence="2" id="KW-0813">Transport</keyword>
<keyword evidence="5 7" id="KW-1133">Transmembrane helix</keyword>
<keyword evidence="3" id="KW-1003">Cell membrane</keyword>
<feature type="transmembrane region" description="Helical" evidence="7">
    <location>
        <begin position="200"/>
        <end position="223"/>
    </location>
</feature>
<dbReference type="RefSeq" id="WP_257822618.1">
    <property type="nucleotide sequence ID" value="NZ_JABXYM010000001.1"/>
</dbReference>
<feature type="transmembrane region" description="Helical" evidence="7">
    <location>
        <begin position="92"/>
        <end position="110"/>
    </location>
</feature>
<dbReference type="EMBL" id="JABXYM010000001">
    <property type="protein sequence ID" value="MCR6098255.1"/>
    <property type="molecule type" value="Genomic_DNA"/>
</dbReference>
<dbReference type="AlphaFoldDB" id="A0A9Q4B502"/>
<evidence type="ECO:0000313" key="9">
    <source>
        <dbReference type="EMBL" id="MCR6098255.1"/>
    </source>
</evidence>
<dbReference type="Pfam" id="PF07690">
    <property type="entry name" value="MFS_1"/>
    <property type="match status" value="1"/>
</dbReference>
<dbReference type="PANTHER" id="PTHR43124">
    <property type="entry name" value="PURINE EFFLUX PUMP PBUE"/>
    <property type="match status" value="1"/>
</dbReference>
<protein>
    <submittedName>
        <fullName evidence="9">MFS transporter</fullName>
    </submittedName>
</protein>
<dbReference type="SUPFAM" id="SSF103473">
    <property type="entry name" value="MFS general substrate transporter"/>
    <property type="match status" value="1"/>
</dbReference>
<dbReference type="InterPro" id="IPR050189">
    <property type="entry name" value="MFS_Efflux_Transporters"/>
</dbReference>
<evidence type="ECO:0000256" key="1">
    <source>
        <dbReference type="ARBA" id="ARBA00004651"/>
    </source>
</evidence>
<feature type="transmembrane region" description="Helical" evidence="7">
    <location>
        <begin position="131"/>
        <end position="151"/>
    </location>
</feature>
<sequence>MWVIVLPGIAMIGVTYAFARFNFGLFLPNISSSLGITATEAGIASSAAYIAFTLALLTSSYMISKFNEKRVIQFAGISATIGLLGIGFSYEFNLLVCSTFIAGLGSGWASPAFSQVAKNSLSEKDSDRGNTWINTGTSFGLILSGPVALLFTEQWRLSFILFAFITVLVLIWNTISIPLKENSFSEQNLFKKSILKKAKFLLIASLIIGFCSSIFWTFSRTYLQVSYNMNSHESVSFWVLMGASGIVGGIAGGAIHKVGLSFSYRTVLIAMSIATAIITTSNILAIYLSAILFGISYTFLTGTLIVWGTRIFKFMPSIGVSLAFLSLGIGQSVGSAIAGEMITMTSYAFSFILYSAISFIGLLVPIKLKDI</sequence>
<name>A0A9Q4B502_SALAG</name>
<feature type="transmembrane region" description="Helical" evidence="7">
    <location>
        <begin position="285"/>
        <end position="307"/>
    </location>
</feature>
<dbReference type="PROSITE" id="PS50850">
    <property type="entry name" value="MFS"/>
    <property type="match status" value="1"/>
</dbReference>
<comment type="subcellular location">
    <subcellularLocation>
        <location evidence="1">Cell membrane</location>
        <topology evidence="1">Multi-pass membrane protein</topology>
    </subcellularLocation>
</comment>
<feature type="transmembrane region" description="Helical" evidence="7">
    <location>
        <begin position="262"/>
        <end position="279"/>
    </location>
</feature>
<dbReference type="PANTHER" id="PTHR43124:SF3">
    <property type="entry name" value="CHLORAMPHENICOL EFFLUX PUMP RV0191"/>
    <property type="match status" value="1"/>
</dbReference>
<dbReference type="Proteomes" id="UP001057753">
    <property type="component" value="Unassembled WGS sequence"/>
</dbReference>
<dbReference type="GO" id="GO:0022857">
    <property type="term" value="F:transmembrane transporter activity"/>
    <property type="evidence" value="ECO:0007669"/>
    <property type="project" value="InterPro"/>
</dbReference>
<keyword evidence="10" id="KW-1185">Reference proteome</keyword>
<organism evidence="9 10">
    <name type="scientific">Salipaludibacillus agaradhaerens</name>
    <name type="common">Bacillus agaradhaerens</name>
    <dbReference type="NCBI Taxonomy" id="76935"/>
    <lineage>
        <taxon>Bacteria</taxon>
        <taxon>Bacillati</taxon>
        <taxon>Bacillota</taxon>
        <taxon>Bacilli</taxon>
        <taxon>Bacillales</taxon>
        <taxon>Bacillaceae</taxon>
    </lineage>
</organism>
<keyword evidence="6 7" id="KW-0472">Membrane</keyword>
<keyword evidence="4 7" id="KW-0812">Transmembrane</keyword>
<evidence type="ECO:0000256" key="7">
    <source>
        <dbReference type="SAM" id="Phobius"/>
    </source>
</evidence>
<feature type="transmembrane region" description="Helical" evidence="7">
    <location>
        <begin position="319"/>
        <end position="338"/>
    </location>
</feature>
<reference evidence="9" key="1">
    <citation type="submission" date="2020-06" db="EMBL/GenBank/DDBJ databases">
        <title>Insight into the genomes of haloalkaliphilic bacilli from Kenyan soda lakes.</title>
        <authorList>
            <person name="Mwirichia R."/>
            <person name="Villamizar G.C."/>
            <person name="Poehlein A."/>
            <person name="Mugweru J."/>
            <person name="Kipnyargis A."/>
            <person name="Kiplimo D."/>
            <person name="Orwa P."/>
            <person name="Daniel R."/>
        </authorList>
    </citation>
    <scope>NUCLEOTIDE SEQUENCE</scope>
    <source>
        <strain evidence="9">B1096_S55</strain>
    </source>
</reference>
<comment type="caution">
    <text evidence="9">The sequence shown here is derived from an EMBL/GenBank/DDBJ whole genome shotgun (WGS) entry which is preliminary data.</text>
</comment>
<feature type="transmembrane region" description="Helical" evidence="7">
    <location>
        <begin position="344"/>
        <end position="366"/>
    </location>
</feature>
<accession>A0A9Q4B502</accession>
<evidence type="ECO:0000256" key="3">
    <source>
        <dbReference type="ARBA" id="ARBA00022475"/>
    </source>
</evidence>
<dbReference type="InterPro" id="IPR011701">
    <property type="entry name" value="MFS"/>
</dbReference>
<dbReference type="InterPro" id="IPR020846">
    <property type="entry name" value="MFS_dom"/>
</dbReference>
<dbReference type="Gene3D" id="1.20.1250.20">
    <property type="entry name" value="MFS general substrate transporter like domains"/>
    <property type="match status" value="1"/>
</dbReference>
<feature type="transmembrane region" description="Helical" evidence="7">
    <location>
        <begin position="235"/>
        <end position="255"/>
    </location>
</feature>
<feature type="transmembrane region" description="Helical" evidence="7">
    <location>
        <begin position="70"/>
        <end position="86"/>
    </location>
</feature>